<dbReference type="Pfam" id="PF26568">
    <property type="entry name" value="RE_BanI_C"/>
    <property type="match status" value="1"/>
</dbReference>
<evidence type="ECO:0000313" key="4">
    <source>
        <dbReference type="Proteomes" id="UP001301728"/>
    </source>
</evidence>
<evidence type="ECO:0000259" key="2">
    <source>
        <dbReference type="Pfam" id="PF26568"/>
    </source>
</evidence>
<dbReference type="InterPro" id="IPR058974">
    <property type="entry name" value="RE_BanI/HgiCI_N"/>
</dbReference>
<keyword evidence="4" id="KW-1185">Reference proteome</keyword>
<dbReference type="Pfam" id="PF24447">
    <property type="entry name" value="RE_BanI"/>
    <property type="match status" value="1"/>
</dbReference>
<comment type="caution">
    <text evidence="3">The sequence shown here is derived from an EMBL/GenBank/DDBJ whole genome shotgun (WGS) entry which is preliminary data.</text>
</comment>
<evidence type="ECO:0000259" key="1">
    <source>
        <dbReference type="Pfam" id="PF24447"/>
    </source>
</evidence>
<dbReference type="InterPro" id="IPR058973">
    <property type="entry name" value="RE_BanI/HgiCI_C"/>
</dbReference>
<dbReference type="EMBL" id="JAYGHT010000006">
    <property type="protein sequence ID" value="MEA5517984.1"/>
    <property type="molecule type" value="Genomic_DNA"/>
</dbReference>
<dbReference type="RefSeq" id="WP_323273504.1">
    <property type="nucleotide sequence ID" value="NZ_JAYGHT010000006.1"/>
</dbReference>
<name>A0ABU5TT68_9CYAN</name>
<feature type="domain" description="BanI/HgiCI C-terminal" evidence="2">
    <location>
        <begin position="182"/>
        <end position="338"/>
    </location>
</feature>
<protein>
    <submittedName>
        <fullName evidence="3">Uncharacterized protein</fullName>
    </submittedName>
</protein>
<organism evidence="3 4">
    <name type="scientific">Limnoraphis robusta CCNP1315</name>
    <dbReference type="NCBI Taxonomy" id="3110306"/>
    <lineage>
        <taxon>Bacteria</taxon>
        <taxon>Bacillati</taxon>
        <taxon>Cyanobacteriota</taxon>
        <taxon>Cyanophyceae</taxon>
        <taxon>Oscillatoriophycideae</taxon>
        <taxon>Oscillatoriales</taxon>
        <taxon>Sirenicapillariaceae</taxon>
        <taxon>Limnoraphis</taxon>
    </lineage>
</organism>
<evidence type="ECO:0000313" key="3">
    <source>
        <dbReference type="EMBL" id="MEA5517984.1"/>
    </source>
</evidence>
<dbReference type="Proteomes" id="UP001301728">
    <property type="component" value="Unassembled WGS sequence"/>
</dbReference>
<feature type="domain" description="BanI/HgiCI N-terminal" evidence="1">
    <location>
        <begin position="18"/>
        <end position="178"/>
    </location>
</feature>
<accession>A0ABU5TT68</accession>
<gene>
    <name evidence="3" type="ORF">VB854_03360</name>
</gene>
<reference evidence="3 4" key="1">
    <citation type="submission" date="2023-12" db="EMBL/GenBank/DDBJ databases">
        <title>Baltic Sea Cyanobacteria.</title>
        <authorList>
            <person name="Delbaje E."/>
            <person name="Fewer D.P."/>
            <person name="Shishido T.K."/>
        </authorList>
    </citation>
    <scope>NUCLEOTIDE SEQUENCE [LARGE SCALE GENOMIC DNA]</scope>
    <source>
        <strain evidence="3 4">CCNP 1315</strain>
    </source>
</reference>
<sequence length="341" mass="38444">MSKYQRSIKELQNQASIWWSKELLQQVALNSPSTLLAETFRQFYDTCIRAKTVNQLIDEFDNNALPLHHNLKHLQVITDVGGEVFKRISSDSRQLFPNGKLNVCYQNVSIEITVCQSEQLFRISNSLLDLDAKGLAKESPRNPELIKATTQLLCLGKFATNHQASEIFRKCGFADYIGNQAILDEYLKTRYIAVSRITTGSETNATGQILQKLVKDKLMTRLKTYMNKITISTNAILTVSGHSYTSDILVTNRFTNQSIGIEVSFQVTTNSVIERKANEANNRFLNFTQASHYTAYVLDGAGNFERLSACKKICDSSHCTVAYSEPELDLLAEFIIESLNL</sequence>
<proteinExistence type="predicted"/>